<proteinExistence type="predicted"/>
<dbReference type="InterPro" id="IPR014983">
    <property type="entry name" value="GAD-rel"/>
</dbReference>
<dbReference type="Pfam" id="PF08906">
    <property type="entry name" value="T6SS_Tdi1_C"/>
    <property type="match status" value="1"/>
</dbReference>
<dbReference type="InterPro" id="IPR015002">
    <property type="entry name" value="T6SS_Tdi1_C"/>
</dbReference>
<dbReference type="EMBL" id="RBNS01000028">
    <property type="protein sequence ID" value="RML57615.1"/>
    <property type="molecule type" value="Genomic_DNA"/>
</dbReference>
<protein>
    <submittedName>
        <fullName evidence="3">GAD-like domain protein</fullName>
    </submittedName>
</protein>
<evidence type="ECO:0000313" key="4">
    <source>
        <dbReference type="Proteomes" id="UP000277952"/>
    </source>
</evidence>
<dbReference type="Pfam" id="PF08887">
    <property type="entry name" value="GAD-like"/>
    <property type="match status" value="1"/>
</dbReference>
<dbReference type="AlphaFoldDB" id="A0A3M2X2L8"/>
<accession>A0A3M2X2L8</accession>
<feature type="domain" description="T6SS immunity protein Tdi1 C-terminal" evidence="2">
    <location>
        <begin position="156"/>
        <end position="213"/>
    </location>
</feature>
<dbReference type="Proteomes" id="UP000277952">
    <property type="component" value="Unassembled WGS sequence"/>
</dbReference>
<evidence type="ECO:0000259" key="2">
    <source>
        <dbReference type="Pfam" id="PF08906"/>
    </source>
</evidence>
<name>A0A3M2X2L8_PSEA0</name>
<evidence type="ECO:0000259" key="1">
    <source>
        <dbReference type="Pfam" id="PF08887"/>
    </source>
</evidence>
<feature type="domain" description="GAD-related" evidence="1">
    <location>
        <begin position="22"/>
        <end position="125"/>
    </location>
</feature>
<evidence type="ECO:0000313" key="3">
    <source>
        <dbReference type="EMBL" id="RML57615.1"/>
    </source>
</evidence>
<sequence length="223" mass="25470">MREPEIGFLCNNASLDCMMDEHYAFFLKKFGPAMELREVPASSIAKYKHRLPGQLLDYWADHGWSGYAEGLFWTVNPRDYEEILDQWLSDTKFCNQDNYHIIARSAFGKLYVWGEKNGFSLTITSSMARYVERESKFKGDALDLGIRAFFSTKSPKTNGFEELFQPALETLGLLKADEMYGIVPALALGGPMELKNLKKVKTIEHLTFLSQLSPLQDWGFPDV</sequence>
<organism evidence="3 4">
    <name type="scientific">Pseudomonas amygdali pv. morsprunorum</name>
    <dbReference type="NCBI Taxonomy" id="129138"/>
    <lineage>
        <taxon>Bacteria</taxon>
        <taxon>Pseudomonadati</taxon>
        <taxon>Pseudomonadota</taxon>
        <taxon>Gammaproteobacteria</taxon>
        <taxon>Pseudomonadales</taxon>
        <taxon>Pseudomonadaceae</taxon>
        <taxon>Pseudomonas</taxon>
        <taxon>Pseudomonas amygdali</taxon>
    </lineage>
</organism>
<gene>
    <name evidence="3" type="ORF">ALQ94_100928</name>
</gene>
<comment type="caution">
    <text evidence="3">The sequence shown here is derived from an EMBL/GenBank/DDBJ whole genome shotgun (WGS) entry which is preliminary data.</text>
</comment>
<reference evidence="3 4" key="1">
    <citation type="submission" date="2018-08" db="EMBL/GenBank/DDBJ databases">
        <title>Recombination of ecologically and evolutionarily significant loci maintains genetic cohesion in the Pseudomonas syringae species complex.</title>
        <authorList>
            <person name="Dillon M."/>
            <person name="Thakur S."/>
            <person name="Almeida R.N.D."/>
            <person name="Weir B.S."/>
            <person name="Guttman D.S."/>
        </authorList>
    </citation>
    <scope>NUCLEOTIDE SEQUENCE [LARGE SCALE GENOMIC DNA]</scope>
    <source>
        <strain evidence="3 4">19322</strain>
    </source>
</reference>